<evidence type="ECO:0000256" key="1">
    <source>
        <dbReference type="ARBA" id="ARBA00008768"/>
    </source>
</evidence>
<evidence type="ECO:0000256" key="4">
    <source>
        <dbReference type="SAM" id="SignalP"/>
    </source>
</evidence>
<dbReference type="Proteomes" id="UP000014760">
    <property type="component" value="Unassembled WGS sequence"/>
</dbReference>
<keyword evidence="2" id="KW-0646">Protease inhibitor</keyword>
<dbReference type="InterPro" id="IPR008197">
    <property type="entry name" value="WAP_dom"/>
</dbReference>
<feature type="signal peptide" evidence="4">
    <location>
        <begin position="1"/>
        <end position="18"/>
    </location>
</feature>
<dbReference type="HOGENOM" id="CLU_1697171_0_0_1"/>
<dbReference type="Pfam" id="PF02822">
    <property type="entry name" value="Antistasin"/>
    <property type="match status" value="1"/>
</dbReference>
<dbReference type="InterPro" id="IPR004094">
    <property type="entry name" value="Antistasin-like"/>
</dbReference>
<keyword evidence="4" id="KW-0732">Signal</keyword>
<dbReference type="EMBL" id="KB292070">
    <property type="protein sequence ID" value="ELU18194.1"/>
    <property type="molecule type" value="Genomic_DNA"/>
</dbReference>
<dbReference type="EMBL" id="AMQN01016437">
    <property type="status" value="NOT_ANNOTATED_CDS"/>
    <property type="molecule type" value="Genomic_DNA"/>
</dbReference>
<reference evidence="7" key="3">
    <citation type="submission" date="2015-06" db="UniProtKB">
        <authorList>
            <consortium name="EnsemblMetazoa"/>
        </authorList>
    </citation>
    <scope>IDENTIFICATION</scope>
</reference>
<keyword evidence="3" id="KW-0722">Serine protease inhibitor</keyword>
<feature type="chain" id="PRO_5008789058" description="WAP domain-containing protein" evidence="4">
    <location>
        <begin position="19"/>
        <end position="155"/>
    </location>
</feature>
<accession>R7VHX9</accession>
<dbReference type="AlphaFoldDB" id="R7VHX9"/>
<dbReference type="Pfam" id="PF00095">
    <property type="entry name" value="WAP"/>
    <property type="match status" value="1"/>
</dbReference>
<sequence length="155" mass="16262">MSILNVCLLLVEVAAVNSVPQPDNNCPEFCSKTYGVCPTLKCRGISCQFGFVEKNGCQTCECLPDPCLRVRCSPGHTCQGKKVICAVPPCPAGAVCEPTGAVVPNPLMTCPQVSNETSSGICLEECSENEDCSADELCCSNGCGHICTTVGIVEH</sequence>
<dbReference type="EnsemblMetazoa" id="CapteT188625">
    <property type="protein sequence ID" value="CapteP188625"/>
    <property type="gene ID" value="CapteG188625"/>
</dbReference>
<keyword evidence="8" id="KW-1185">Reference proteome</keyword>
<dbReference type="SMART" id="SM00217">
    <property type="entry name" value="WAP"/>
    <property type="match status" value="1"/>
</dbReference>
<dbReference type="GO" id="GO:0005576">
    <property type="term" value="C:extracellular region"/>
    <property type="evidence" value="ECO:0007669"/>
    <property type="project" value="InterPro"/>
</dbReference>
<evidence type="ECO:0000259" key="5">
    <source>
        <dbReference type="PROSITE" id="PS51390"/>
    </source>
</evidence>
<dbReference type="InterPro" id="IPR036645">
    <property type="entry name" value="Elafin-like_sf"/>
</dbReference>
<name>R7VHX9_CAPTE</name>
<evidence type="ECO:0000256" key="3">
    <source>
        <dbReference type="ARBA" id="ARBA00022900"/>
    </source>
</evidence>
<evidence type="ECO:0000313" key="7">
    <source>
        <dbReference type="EnsemblMetazoa" id="CapteP188625"/>
    </source>
</evidence>
<dbReference type="OrthoDB" id="6042169at2759"/>
<evidence type="ECO:0000313" key="6">
    <source>
        <dbReference type="EMBL" id="ELU18194.1"/>
    </source>
</evidence>
<feature type="domain" description="WAP" evidence="5">
    <location>
        <begin position="102"/>
        <end position="151"/>
    </location>
</feature>
<reference evidence="8" key="1">
    <citation type="submission" date="2012-12" db="EMBL/GenBank/DDBJ databases">
        <authorList>
            <person name="Hellsten U."/>
            <person name="Grimwood J."/>
            <person name="Chapman J.A."/>
            <person name="Shapiro H."/>
            <person name="Aerts A."/>
            <person name="Otillar R.P."/>
            <person name="Terry A.Y."/>
            <person name="Boore J.L."/>
            <person name="Simakov O."/>
            <person name="Marletaz F."/>
            <person name="Cho S.-J."/>
            <person name="Edsinger-Gonzales E."/>
            <person name="Havlak P."/>
            <person name="Kuo D.-H."/>
            <person name="Larsson T."/>
            <person name="Lv J."/>
            <person name="Arendt D."/>
            <person name="Savage R."/>
            <person name="Osoegawa K."/>
            <person name="de Jong P."/>
            <person name="Lindberg D.R."/>
            <person name="Seaver E.C."/>
            <person name="Weisblat D.A."/>
            <person name="Putnam N.H."/>
            <person name="Grigoriev I.V."/>
            <person name="Rokhsar D.S."/>
        </authorList>
    </citation>
    <scope>NUCLEOTIDE SEQUENCE</scope>
    <source>
        <strain evidence="8">I ESC-2004</strain>
    </source>
</reference>
<evidence type="ECO:0000256" key="2">
    <source>
        <dbReference type="ARBA" id="ARBA00022690"/>
    </source>
</evidence>
<dbReference type="GO" id="GO:0004867">
    <property type="term" value="F:serine-type endopeptidase inhibitor activity"/>
    <property type="evidence" value="ECO:0007669"/>
    <property type="project" value="UniProtKB-KW"/>
</dbReference>
<dbReference type="Gene3D" id="4.10.75.10">
    <property type="entry name" value="Elafin-like"/>
    <property type="match status" value="1"/>
</dbReference>
<dbReference type="SUPFAM" id="SSF57256">
    <property type="entry name" value="Elafin-like"/>
    <property type="match status" value="1"/>
</dbReference>
<proteinExistence type="inferred from homology"/>
<gene>
    <name evidence="6" type="ORF">CAPTEDRAFT_188625</name>
</gene>
<protein>
    <recommendedName>
        <fullName evidence="5">WAP domain-containing protein</fullName>
    </recommendedName>
</protein>
<dbReference type="PROSITE" id="PS51390">
    <property type="entry name" value="WAP"/>
    <property type="match status" value="1"/>
</dbReference>
<reference evidence="6 8" key="2">
    <citation type="journal article" date="2013" name="Nature">
        <title>Insights into bilaterian evolution from three spiralian genomes.</title>
        <authorList>
            <person name="Simakov O."/>
            <person name="Marletaz F."/>
            <person name="Cho S.J."/>
            <person name="Edsinger-Gonzales E."/>
            <person name="Havlak P."/>
            <person name="Hellsten U."/>
            <person name="Kuo D.H."/>
            <person name="Larsson T."/>
            <person name="Lv J."/>
            <person name="Arendt D."/>
            <person name="Savage R."/>
            <person name="Osoegawa K."/>
            <person name="de Jong P."/>
            <person name="Grimwood J."/>
            <person name="Chapman J.A."/>
            <person name="Shapiro H."/>
            <person name="Aerts A."/>
            <person name="Otillar R.P."/>
            <person name="Terry A.Y."/>
            <person name="Boore J.L."/>
            <person name="Grigoriev I.V."/>
            <person name="Lindberg D.R."/>
            <person name="Seaver E.C."/>
            <person name="Weisblat D.A."/>
            <person name="Putnam N.H."/>
            <person name="Rokhsar D.S."/>
        </authorList>
    </citation>
    <scope>NUCLEOTIDE SEQUENCE</scope>
    <source>
        <strain evidence="6 8">I ESC-2004</strain>
    </source>
</reference>
<evidence type="ECO:0000313" key="8">
    <source>
        <dbReference type="Proteomes" id="UP000014760"/>
    </source>
</evidence>
<comment type="similarity">
    <text evidence="1">Belongs to the protease inhibitor I15 (antistasin) family.</text>
</comment>
<organism evidence="6">
    <name type="scientific">Capitella teleta</name>
    <name type="common">Polychaete worm</name>
    <dbReference type="NCBI Taxonomy" id="283909"/>
    <lineage>
        <taxon>Eukaryota</taxon>
        <taxon>Metazoa</taxon>
        <taxon>Spiralia</taxon>
        <taxon>Lophotrochozoa</taxon>
        <taxon>Annelida</taxon>
        <taxon>Polychaeta</taxon>
        <taxon>Sedentaria</taxon>
        <taxon>Scolecida</taxon>
        <taxon>Capitellidae</taxon>
        <taxon>Capitella</taxon>
    </lineage>
</organism>